<dbReference type="AlphaFoldDB" id="A0A448XBC8"/>
<dbReference type="EMBL" id="CAAALY010244859">
    <property type="protein sequence ID" value="VEL32909.1"/>
    <property type="molecule type" value="Genomic_DNA"/>
</dbReference>
<protein>
    <submittedName>
        <fullName evidence="1">Uncharacterized protein</fullName>
    </submittedName>
</protein>
<name>A0A448XBC8_9PLAT</name>
<organism evidence="1 2">
    <name type="scientific">Protopolystoma xenopodis</name>
    <dbReference type="NCBI Taxonomy" id="117903"/>
    <lineage>
        <taxon>Eukaryota</taxon>
        <taxon>Metazoa</taxon>
        <taxon>Spiralia</taxon>
        <taxon>Lophotrochozoa</taxon>
        <taxon>Platyhelminthes</taxon>
        <taxon>Monogenea</taxon>
        <taxon>Polyopisthocotylea</taxon>
        <taxon>Polystomatidea</taxon>
        <taxon>Polystomatidae</taxon>
        <taxon>Protopolystoma</taxon>
    </lineage>
</organism>
<comment type="caution">
    <text evidence="1">The sequence shown here is derived from an EMBL/GenBank/DDBJ whole genome shotgun (WGS) entry which is preliminary data.</text>
</comment>
<evidence type="ECO:0000313" key="2">
    <source>
        <dbReference type="Proteomes" id="UP000784294"/>
    </source>
</evidence>
<reference evidence="1" key="1">
    <citation type="submission" date="2018-11" db="EMBL/GenBank/DDBJ databases">
        <authorList>
            <consortium name="Pathogen Informatics"/>
        </authorList>
    </citation>
    <scope>NUCLEOTIDE SEQUENCE</scope>
</reference>
<sequence>MIHSGLACYQMSGPRFPFHLAFVHLHAGSHILKGSCSSSCLTKVYNITDSTVFGTPFTSRKFVQSSGGEQVCQRPAKVTYSSSPRAIASCPLALCFTSLPCFSAVFYTRLGNIITKLYKQKLAKKKNKNLLRLHKPDAGFVGRIFAYPSQICLIRSTV</sequence>
<dbReference type="Proteomes" id="UP000784294">
    <property type="component" value="Unassembled WGS sequence"/>
</dbReference>
<accession>A0A448XBC8</accession>
<gene>
    <name evidence="1" type="ORF">PXEA_LOCUS26349</name>
</gene>
<evidence type="ECO:0000313" key="1">
    <source>
        <dbReference type="EMBL" id="VEL32909.1"/>
    </source>
</evidence>
<keyword evidence="2" id="KW-1185">Reference proteome</keyword>
<proteinExistence type="predicted"/>